<evidence type="ECO:0000256" key="2">
    <source>
        <dbReference type="ARBA" id="ARBA00009843"/>
    </source>
</evidence>
<dbReference type="PANTHER" id="PTHR43568">
    <property type="entry name" value="P PROTEIN"/>
    <property type="match status" value="1"/>
</dbReference>
<dbReference type="InterPro" id="IPR051475">
    <property type="entry name" value="Diverse_Ion_Transporter"/>
</dbReference>
<feature type="transmembrane region" description="Helical" evidence="8">
    <location>
        <begin position="406"/>
        <end position="426"/>
    </location>
</feature>
<evidence type="ECO:0000256" key="4">
    <source>
        <dbReference type="ARBA" id="ARBA00022475"/>
    </source>
</evidence>
<evidence type="ECO:0000256" key="7">
    <source>
        <dbReference type="ARBA" id="ARBA00023136"/>
    </source>
</evidence>
<gene>
    <name evidence="11" type="ORF">BCR32DRAFT_297946</name>
    <name evidence="10" type="ORF">BCR32DRAFT_298758</name>
</gene>
<feature type="transmembrane region" description="Helical" evidence="8">
    <location>
        <begin position="6"/>
        <end position="24"/>
    </location>
</feature>
<feature type="transmembrane region" description="Helical" evidence="8">
    <location>
        <begin position="97"/>
        <end position="122"/>
    </location>
</feature>
<comment type="subcellular location">
    <subcellularLocation>
        <location evidence="1">Cell membrane</location>
        <topology evidence="1">Multi-pass membrane protein</topology>
    </subcellularLocation>
</comment>
<dbReference type="PANTHER" id="PTHR43568:SF1">
    <property type="entry name" value="P PROTEIN"/>
    <property type="match status" value="1"/>
</dbReference>
<dbReference type="EMBL" id="MCFG01000923">
    <property type="protein sequence ID" value="ORX37473.1"/>
    <property type="molecule type" value="Genomic_DNA"/>
</dbReference>
<comment type="similarity">
    <text evidence="2">Belongs to the CitM (TC 2.A.11) transporter family.</text>
</comment>
<feature type="transmembrane region" description="Helical" evidence="8">
    <location>
        <begin position="31"/>
        <end position="47"/>
    </location>
</feature>
<dbReference type="GO" id="GO:0005886">
    <property type="term" value="C:plasma membrane"/>
    <property type="evidence" value="ECO:0007669"/>
    <property type="project" value="UniProtKB-SubCell"/>
</dbReference>
<evidence type="ECO:0000313" key="10">
    <source>
        <dbReference type="EMBL" id="ORX37473.1"/>
    </source>
</evidence>
<proteinExistence type="inferred from homology"/>
<name>A0A1Y1VVH3_9FUNG</name>
<dbReference type="InterPro" id="IPR000802">
    <property type="entry name" value="Arsenical_pump_ArsB"/>
</dbReference>
<feature type="transmembrane region" description="Helical" evidence="8">
    <location>
        <begin position="282"/>
        <end position="304"/>
    </location>
</feature>
<dbReference type="EMBL" id="MCFG01000499">
    <property type="protein sequence ID" value="ORX64764.1"/>
    <property type="molecule type" value="Genomic_DNA"/>
</dbReference>
<evidence type="ECO:0000256" key="1">
    <source>
        <dbReference type="ARBA" id="ARBA00004651"/>
    </source>
</evidence>
<evidence type="ECO:0000313" key="12">
    <source>
        <dbReference type="Proteomes" id="UP000193944"/>
    </source>
</evidence>
<feature type="domain" description="Citrate transporter-like" evidence="9">
    <location>
        <begin position="19"/>
        <end position="368"/>
    </location>
</feature>
<evidence type="ECO:0000313" key="11">
    <source>
        <dbReference type="EMBL" id="ORX64764.1"/>
    </source>
</evidence>
<feature type="transmembrane region" description="Helical" evidence="8">
    <location>
        <begin position="226"/>
        <end position="245"/>
    </location>
</feature>
<dbReference type="Pfam" id="PF03600">
    <property type="entry name" value="CitMHS"/>
    <property type="match status" value="1"/>
</dbReference>
<keyword evidence="12" id="KW-1185">Reference proteome</keyword>
<reference evidence="11 12" key="2">
    <citation type="submission" date="2016-08" db="EMBL/GenBank/DDBJ databases">
        <title>Pervasive Adenine N6-methylation of Active Genes in Fungi.</title>
        <authorList>
            <consortium name="DOE Joint Genome Institute"/>
            <person name="Mondo S.J."/>
            <person name="Dannebaum R.O."/>
            <person name="Kuo R.C."/>
            <person name="Labutti K."/>
            <person name="Haridas S."/>
            <person name="Kuo A."/>
            <person name="Salamov A."/>
            <person name="Ahrendt S.R."/>
            <person name="Lipzen A."/>
            <person name="Sullivan W."/>
            <person name="Andreopoulos W.B."/>
            <person name="Clum A."/>
            <person name="Lindquist E."/>
            <person name="Daum C."/>
            <person name="Ramamoorthy G.K."/>
            <person name="Gryganskyi A."/>
            <person name="Culley D."/>
            <person name="Magnuson J.K."/>
            <person name="James T.Y."/>
            <person name="O'Malley M.A."/>
            <person name="Stajich J.E."/>
            <person name="Spatafora J.W."/>
            <person name="Visel A."/>
            <person name="Grigoriev I.V."/>
        </authorList>
    </citation>
    <scope>NUCLEOTIDE SEQUENCE [LARGE SCALE GENOMIC DNA]</scope>
    <source>
        <strain evidence="11 12">S4</strain>
    </source>
</reference>
<keyword evidence="7 8" id="KW-0472">Membrane</keyword>
<accession>A0A1Y1VVH3</accession>
<evidence type="ECO:0000256" key="5">
    <source>
        <dbReference type="ARBA" id="ARBA00022692"/>
    </source>
</evidence>
<organism evidence="11 12">
    <name type="scientific">Anaeromyces robustus</name>
    <dbReference type="NCBI Taxonomy" id="1754192"/>
    <lineage>
        <taxon>Eukaryota</taxon>
        <taxon>Fungi</taxon>
        <taxon>Fungi incertae sedis</taxon>
        <taxon>Chytridiomycota</taxon>
        <taxon>Chytridiomycota incertae sedis</taxon>
        <taxon>Neocallimastigomycetes</taxon>
        <taxon>Neocallimastigales</taxon>
        <taxon>Neocallimastigaceae</taxon>
        <taxon>Anaeromyces</taxon>
    </lineage>
</organism>
<dbReference type="Proteomes" id="UP000193944">
    <property type="component" value="Unassembled WGS sequence"/>
</dbReference>
<feature type="transmembrane region" description="Helical" evidence="8">
    <location>
        <begin position="251"/>
        <end position="270"/>
    </location>
</feature>
<dbReference type="PRINTS" id="PR00758">
    <property type="entry name" value="ARSENICPUMP"/>
</dbReference>
<keyword evidence="5 8" id="KW-0812">Transmembrane</keyword>
<evidence type="ECO:0000256" key="8">
    <source>
        <dbReference type="SAM" id="Phobius"/>
    </source>
</evidence>
<dbReference type="OrthoDB" id="442352at2759"/>
<comment type="caution">
    <text evidence="11">The sequence shown here is derived from an EMBL/GenBank/DDBJ whole genome shotgun (WGS) entry which is preliminary data.</text>
</comment>
<dbReference type="STRING" id="1754192.A0A1Y1VVH3"/>
<feature type="transmembrane region" description="Helical" evidence="8">
    <location>
        <begin position="361"/>
        <end position="386"/>
    </location>
</feature>
<evidence type="ECO:0000259" key="9">
    <source>
        <dbReference type="Pfam" id="PF03600"/>
    </source>
</evidence>
<feature type="transmembrane region" description="Helical" evidence="8">
    <location>
        <begin position="59"/>
        <end position="77"/>
    </location>
</feature>
<evidence type="ECO:0000256" key="3">
    <source>
        <dbReference type="ARBA" id="ARBA00022448"/>
    </source>
</evidence>
<feature type="transmembrane region" description="Helical" evidence="8">
    <location>
        <begin position="175"/>
        <end position="197"/>
    </location>
</feature>
<keyword evidence="6 8" id="KW-1133">Transmembrane helix</keyword>
<reference evidence="11 12" key="1">
    <citation type="submission" date="2016-08" db="EMBL/GenBank/DDBJ databases">
        <title>A Parts List for Fungal Cellulosomes Revealed by Comparative Genomics.</title>
        <authorList>
            <consortium name="DOE Joint Genome Institute"/>
            <person name="Haitjema C.H."/>
            <person name="Gilmore S.P."/>
            <person name="Henske J.K."/>
            <person name="Solomon K.V."/>
            <person name="De Groot R."/>
            <person name="Kuo A."/>
            <person name="Mondo S.J."/>
            <person name="Salamov A.A."/>
            <person name="Labutti K."/>
            <person name="Zhao Z."/>
            <person name="Chiniquy J."/>
            <person name="Barry K."/>
            <person name="Brewer H.M."/>
            <person name="Purvine S.O."/>
            <person name="Wright A.T."/>
            <person name="Boxma B."/>
            <person name="Van Alen T."/>
            <person name="Hackstein J.H."/>
            <person name="Baker S.E."/>
            <person name="Grigoriev I.V."/>
            <person name="O'Malley M.A."/>
        </authorList>
    </citation>
    <scope>NUCLEOTIDE SEQUENCE [LARGE SCALE GENOMIC DNA]</scope>
    <source>
        <strain evidence="11 12">S4</strain>
    </source>
</reference>
<sequence length="427" mass="46862">MFDTQVQLYIAVSIFVLTYLFIIIETFDRTVVALSGAALMLLLKIIGQKEAIKEIDFNTLGLLIGMMILVMITKRSGVFEYIAIKLVKIARASPKKIMIYLSFTTGLLSALLDNVTTIMLIIPITLNITEELNISPIPLIITEVFASNVGGTGTLIGDPPNIIIGSAVGLTFTDFIINNGPFVVLTLIITIFLYTIIHKKQLKTTKDLKEKLMETDEKSLIKDKVLLFKCLFVLAAVFIAFMLHGTLGFESATIAMTGGVVLLLISNMGVEEILSELEWNTILFFVGLFILVGGLKTVGAIDMLAEFVLKVTHGHLILTTISVLWVSALASAFIDNIPFVTTMIPLIKYMGKISDINLKPLWWALSLGACLGGNGTIVGASANVIACGLTKKQGYKITFKKFLYEAFPMMILTIIMATAYLYLVYLM</sequence>
<dbReference type="InterPro" id="IPR004680">
    <property type="entry name" value="Cit_transptr-like_dom"/>
</dbReference>
<dbReference type="AlphaFoldDB" id="A0A1Y1VVH3"/>
<keyword evidence="3" id="KW-0813">Transport</keyword>
<dbReference type="GO" id="GO:0015105">
    <property type="term" value="F:arsenite transmembrane transporter activity"/>
    <property type="evidence" value="ECO:0007669"/>
    <property type="project" value="InterPro"/>
</dbReference>
<keyword evidence="4" id="KW-1003">Cell membrane</keyword>
<evidence type="ECO:0000256" key="6">
    <source>
        <dbReference type="ARBA" id="ARBA00022989"/>
    </source>
</evidence>
<protein>
    <submittedName>
        <fullName evidence="11">Membrane protein</fullName>
    </submittedName>
</protein>
<feature type="transmembrane region" description="Helical" evidence="8">
    <location>
        <begin position="316"/>
        <end position="340"/>
    </location>
</feature>
<dbReference type="CDD" id="cd01116">
    <property type="entry name" value="P_permease"/>
    <property type="match status" value="1"/>
</dbReference>